<accession>A0A101SRZ0</accession>
<dbReference type="Gene3D" id="3.30.565.10">
    <property type="entry name" value="Histidine kinase-like ATPase, C-terminal domain"/>
    <property type="match status" value="1"/>
</dbReference>
<evidence type="ECO:0000256" key="5">
    <source>
        <dbReference type="ARBA" id="ARBA00022679"/>
    </source>
</evidence>
<evidence type="ECO:0000256" key="2">
    <source>
        <dbReference type="ARBA" id="ARBA00004236"/>
    </source>
</evidence>
<reference evidence="10 11" key="1">
    <citation type="submission" date="2015-10" db="EMBL/GenBank/DDBJ databases">
        <title>Draft genome sequence of Streptomyces bungoensis DSM 41781, type strain for the species Streptomyces bungoensis.</title>
        <authorList>
            <person name="Ruckert C."/>
            <person name="Winkler A."/>
            <person name="Kalinowski J."/>
            <person name="Kampfer P."/>
            <person name="Glaeser S."/>
        </authorList>
    </citation>
    <scope>NUCLEOTIDE SEQUENCE [LARGE SCALE GENOMIC DNA]</scope>
    <source>
        <strain evidence="10 11">DSM 41781</strain>
    </source>
</reference>
<dbReference type="Proteomes" id="UP000053024">
    <property type="component" value="Unassembled WGS sequence"/>
</dbReference>
<sequence>MAQLLWRRQQTEPLRISGSTRHVRAATALPPLTAVTARMPRATPAEAAPPHEAVPAACGDGAGRHAAVAGGCRPEAVLPPGVRAGPLTAAPAAPPRVGAGMVLTTAMLLVLSLATVLLCVRLRRERAGRRRSEQRLLELLATAGHELRTPLTAISGYVSLARMGGLADPDKFDVAMSRMTDETRRMSALIDELVLLARLDLGQSLHREPVNLARLCRDATADAQVSSPHHPIRLTILPGRYTVLGDRDRLYQVVTNLLANVRHHTPHGTRTVLGLGNEDGHRVIEIIDDGPGIPAELRDSAFERFVHGGKLPAPVAHPGTGGGNGLGLSVAAAIVAAHGGDLTLEPSARGAWFRIRLPA</sequence>
<protein>
    <recommendedName>
        <fullName evidence="3">histidine kinase</fullName>
        <ecNumber evidence="3">2.7.13.3</ecNumber>
    </recommendedName>
</protein>
<organism evidence="10 11">
    <name type="scientific">Streptomyces bungoensis</name>
    <dbReference type="NCBI Taxonomy" id="285568"/>
    <lineage>
        <taxon>Bacteria</taxon>
        <taxon>Bacillati</taxon>
        <taxon>Actinomycetota</taxon>
        <taxon>Actinomycetes</taxon>
        <taxon>Kitasatosporales</taxon>
        <taxon>Streptomycetaceae</taxon>
        <taxon>Streptomyces</taxon>
    </lineage>
</organism>
<dbReference type="InterPro" id="IPR003661">
    <property type="entry name" value="HisK_dim/P_dom"/>
</dbReference>
<dbReference type="AlphaFoldDB" id="A0A101SRZ0"/>
<dbReference type="GO" id="GO:0000155">
    <property type="term" value="F:phosphorelay sensor kinase activity"/>
    <property type="evidence" value="ECO:0007669"/>
    <property type="project" value="InterPro"/>
</dbReference>
<keyword evidence="8" id="KW-0472">Membrane</keyword>
<keyword evidence="6" id="KW-0418">Kinase</keyword>
<dbReference type="InterPro" id="IPR004358">
    <property type="entry name" value="Sig_transdc_His_kin-like_C"/>
</dbReference>
<evidence type="ECO:0000256" key="8">
    <source>
        <dbReference type="SAM" id="Phobius"/>
    </source>
</evidence>
<keyword evidence="7" id="KW-0902">Two-component regulatory system</keyword>
<dbReference type="Pfam" id="PF02518">
    <property type="entry name" value="HATPase_c"/>
    <property type="match status" value="1"/>
</dbReference>
<keyword evidence="5" id="KW-0808">Transferase</keyword>
<dbReference type="STRING" id="285568.AQJ66_29665"/>
<evidence type="ECO:0000256" key="7">
    <source>
        <dbReference type="ARBA" id="ARBA00023012"/>
    </source>
</evidence>
<feature type="transmembrane region" description="Helical" evidence="8">
    <location>
        <begin position="97"/>
        <end position="120"/>
    </location>
</feature>
<dbReference type="PANTHER" id="PTHR43711">
    <property type="entry name" value="TWO-COMPONENT HISTIDINE KINASE"/>
    <property type="match status" value="1"/>
</dbReference>
<dbReference type="InterPro" id="IPR003594">
    <property type="entry name" value="HATPase_dom"/>
</dbReference>
<dbReference type="PROSITE" id="PS50109">
    <property type="entry name" value="HIS_KIN"/>
    <property type="match status" value="1"/>
</dbReference>
<evidence type="ECO:0000256" key="4">
    <source>
        <dbReference type="ARBA" id="ARBA00022553"/>
    </source>
</evidence>
<comment type="catalytic activity">
    <reaction evidence="1">
        <text>ATP + protein L-histidine = ADP + protein N-phospho-L-histidine.</text>
        <dbReference type="EC" id="2.7.13.3"/>
    </reaction>
</comment>
<dbReference type="PANTHER" id="PTHR43711:SF1">
    <property type="entry name" value="HISTIDINE KINASE 1"/>
    <property type="match status" value="1"/>
</dbReference>
<dbReference type="CDD" id="cd00075">
    <property type="entry name" value="HATPase"/>
    <property type="match status" value="1"/>
</dbReference>
<dbReference type="InterPro" id="IPR005467">
    <property type="entry name" value="His_kinase_dom"/>
</dbReference>
<evidence type="ECO:0000256" key="3">
    <source>
        <dbReference type="ARBA" id="ARBA00012438"/>
    </source>
</evidence>
<gene>
    <name evidence="10" type="ORF">AQJ66_29665</name>
</gene>
<dbReference type="InterPro" id="IPR036890">
    <property type="entry name" value="HATPase_C_sf"/>
</dbReference>
<keyword evidence="8" id="KW-1133">Transmembrane helix</keyword>
<dbReference type="EMBL" id="LMWX01000055">
    <property type="protein sequence ID" value="KUN79042.1"/>
    <property type="molecule type" value="Genomic_DNA"/>
</dbReference>
<name>A0A101SRZ0_9ACTN</name>
<comment type="caution">
    <text evidence="10">The sequence shown here is derived from an EMBL/GenBank/DDBJ whole genome shotgun (WGS) entry which is preliminary data.</text>
</comment>
<dbReference type="InterPro" id="IPR036097">
    <property type="entry name" value="HisK_dim/P_sf"/>
</dbReference>
<dbReference type="SUPFAM" id="SSF55874">
    <property type="entry name" value="ATPase domain of HSP90 chaperone/DNA topoisomerase II/histidine kinase"/>
    <property type="match status" value="1"/>
</dbReference>
<evidence type="ECO:0000256" key="6">
    <source>
        <dbReference type="ARBA" id="ARBA00022777"/>
    </source>
</evidence>
<dbReference type="EC" id="2.7.13.3" evidence="3"/>
<dbReference type="InterPro" id="IPR050736">
    <property type="entry name" value="Sensor_HK_Regulatory"/>
</dbReference>
<proteinExistence type="predicted"/>
<feature type="domain" description="Histidine kinase" evidence="9">
    <location>
        <begin position="142"/>
        <end position="359"/>
    </location>
</feature>
<dbReference type="GO" id="GO:0005886">
    <property type="term" value="C:plasma membrane"/>
    <property type="evidence" value="ECO:0007669"/>
    <property type="project" value="UniProtKB-SubCell"/>
</dbReference>
<dbReference type="Pfam" id="PF00512">
    <property type="entry name" value="HisKA"/>
    <property type="match status" value="1"/>
</dbReference>
<dbReference type="RefSeq" id="WP_061928158.1">
    <property type="nucleotide sequence ID" value="NZ_KQ948869.1"/>
</dbReference>
<dbReference type="SMART" id="SM00387">
    <property type="entry name" value="HATPase_c"/>
    <property type="match status" value="1"/>
</dbReference>
<evidence type="ECO:0000313" key="11">
    <source>
        <dbReference type="Proteomes" id="UP000053024"/>
    </source>
</evidence>
<keyword evidence="4" id="KW-0597">Phosphoprotein</keyword>
<evidence type="ECO:0000313" key="10">
    <source>
        <dbReference type="EMBL" id="KUN79042.1"/>
    </source>
</evidence>
<dbReference type="CDD" id="cd00082">
    <property type="entry name" value="HisKA"/>
    <property type="match status" value="1"/>
</dbReference>
<keyword evidence="11" id="KW-1185">Reference proteome</keyword>
<comment type="subcellular location">
    <subcellularLocation>
        <location evidence="2">Cell membrane</location>
    </subcellularLocation>
</comment>
<evidence type="ECO:0000259" key="9">
    <source>
        <dbReference type="PROSITE" id="PS50109"/>
    </source>
</evidence>
<dbReference type="SUPFAM" id="SSF47384">
    <property type="entry name" value="Homodimeric domain of signal transducing histidine kinase"/>
    <property type="match status" value="1"/>
</dbReference>
<dbReference type="SMART" id="SM00388">
    <property type="entry name" value="HisKA"/>
    <property type="match status" value="1"/>
</dbReference>
<evidence type="ECO:0000256" key="1">
    <source>
        <dbReference type="ARBA" id="ARBA00000085"/>
    </source>
</evidence>
<dbReference type="PRINTS" id="PR00344">
    <property type="entry name" value="BCTRLSENSOR"/>
</dbReference>
<dbReference type="Gene3D" id="1.10.287.130">
    <property type="match status" value="1"/>
</dbReference>
<keyword evidence="8" id="KW-0812">Transmembrane</keyword>